<keyword evidence="5" id="KW-1185">Reference proteome</keyword>
<evidence type="ECO:0000256" key="2">
    <source>
        <dbReference type="SAM" id="MobiDB-lite"/>
    </source>
</evidence>
<dbReference type="SUPFAM" id="SSF82153">
    <property type="entry name" value="FAS1 domain"/>
    <property type="match status" value="1"/>
</dbReference>
<evidence type="ECO:0000256" key="1">
    <source>
        <dbReference type="ARBA" id="ARBA00022729"/>
    </source>
</evidence>
<dbReference type="PANTHER" id="PTHR28156">
    <property type="entry name" value="FAS1 DOMAIN-CONTAINING PROTEIN YDR262W"/>
    <property type="match status" value="1"/>
</dbReference>
<dbReference type="InterPro" id="IPR036378">
    <property type="entry name" value="FAS1_dom_sf"/>
</dbReference>
<dbReference type="PROSITE" id="PS50213">
    <property type="entry name" value="FAS1"/>
    <property type="match status" value="1"/>
</dbReference>
<name>A0AAF0DH16_9EURO</name>
<gene>
    <name evidence="4" type="ORF">PRK78_003878</name>
</gene>
<feature type="region of interest" description="Disordered" evidence="2">
    <location>
        <begin position="1"/>
        <end position="24"/>
    </location>
</feature>
<dbReference type="EMBL" id="CP120628">
    <property type="protein sequence ID" value="WEW58410.1"/>
    <property type="molecule type" value="Genomic_DNA"/>
</dbReference>
<keyword evidence="1" id="KW-0732">Signal</keyword>
<dbReference type="PANTHER" id="PTHR28156:SF1">
    <property type="entry name" value="FAS1 DOMAIN-CONTAINING PROTEIN YDR262W"/>
    <property type="match status" value="1"/>
</dbReference>
<dbReference type="Proteomes" id="UP001219355">
    <property type="component" value="Chromosome 2"/>
</dbReference>
<dbReference type="Gene3D" id="2.30.180.10">
    <property type="entry name" value="FAS1 domain"/>
    <property type="match status" value="1"/>
</dbReference>
<accession>A0AAF0DH16</accession>
<dbReference type="InterPro" id="IPR000782">
    <property type="entry name" value="FAS1_domain"/>
</dbReference>
<feature type="domain" description="FAS1" evidence="3">
    <location>
        <begin position="27"/>
        <end position="176"/>
    </location>
</feature>
<dbReference type="Pfam" id="PF02469">
    <property type="entry name" value="Fasciclin"/>
    <property type="match status" value="1"/>
</dbReference>
<reference evidence="4" key="1">
    <citation type="submission" date="2023-03" db="EMBL/GenBank/DDBJ databases">
        <title>Emydomyces testavorans Genome Sequence.</title>
        <authorList>
            <person name="Hoyer L."/>
        </authorList>
    </citation>
    <scope>NUCLEOTIDE SEQUENCE</scope>
    <source>
        <strain evidence="4">16-2883</strain>
    </source>
</reference>
<evidence type="ECO:0000259" key="3">
    <source>
        <dbReference type="PROSITE" id="PS50213"/>
    </source>
</evidence>
<dbReference type="InterPro" id="IPR040200">
    <property type="entry name" value="Mug57-like"/>
</dbReference>
<proteinExistence type="predicted"/>
<dbReference type="AlphaFoldDB" id="A0AAF0DH16"/>
<sequence length="179" mass="19757">MGEGTDIVSVPEQRSEQGKAPSTTHEKLVVSDILGKTRDINVFASLTRGFETLSNRLESDSLNATVLAPTNTAIEQLPHKPWENLDDYAKFGANEAYAGKAGEDRATDNLRKFVEAHVIPESPWPEKKEASNLVGQKLYWEKGKDGNIRIHPGDIEVSRIVAQVSNGEVWVLNSVIEYA</sequence>
<protein>
    <recommendedName>
        <fullName evidence="3">FAS1 domain-containing protein</fullName>
    </recommendedName>
</protein>
<evidence type="ECO:0000313" key="5">
    <source>
        <dbReference type="Proteomes" id="UP001219355"/>
    </source>
</evidence>
<evidence type="ECO:0000313" key="4">
    <source>
        <dbReference type="EMBL" id="WEW58410.1"/>
    </source>
</evidence>
<organism evidence="4 5">
    <name type="scientific">Emydomyces testavorans</name>
    <dbReference type="NCBI Taxonomy" id="2070801"/>
    <lineage>
        <taxon>Eukaryota</taxon>
        <taxon>Fungi</taxon>
        <taxon>Dikarya</taxon>
        <taxon>Ascomycota</taxon>
        <taxon>Pezizomycotina</taxon>
        <taxon>Eurotiomycetes</taxon>
        <taxon>Eurotiomycetidae</taxon>
        <taxon>Onygenales</taxon>
        <taxon>Nannizziopsiaceae</taxon>
        <taxon>Emydomyces</taxon>
    </lineage>
</organism>